<dbReference type="EMBL" id="KN882064">
    <property type="protein sequence ID" value="KIY44899.1"/>
    <property type="molecule type" value="Genomic_DNA"/>
</dbReference>
<dbReference type="AlphaFoldDB" id="A0A0D7A3F5"/>
<evidence type="ECO:0000256" key="4">
    <source>
        <dbReference type="ARBA" id="ARBA00022771"/>
    </source>
</evidence>
<evidence type="ECO:0000256" key="1">
    <source>
        <dbReference type="ARBA" id="ARBA00004141"/>
    </source>
</evidence>
<comment type="subcellular location">
    <subcellularLocation>
        <location evidence="1">Membrane</location>
        <topology evidence="1">Multi-pass membrane protein</topology>
    </subcellularLocation>
</comment>
<evidence type="ECO:0000313" key="12">
    <source>
        <dbReference type="EMBL" id="KIY44899.1"/>
    </source>
</evidence>
<keyword evidence="7" id="KW-0472">Membrane</keyword>
<dbReference type="InterPro" id="IPR001841">
    <property type="entry name" value="Znf_RING"/>
</dbReference>
<evidence type="ECO:0000256" key="5">
    <source>
        <dbReference type="ARBA" id="ARBA00022833"/>
    </source>
</evidence>
<proteinExistence type="predicted"/>
<dbReference type="PANTHER" id="PTHR46283">
    <property type="entry name" value="E3 UBIQUITIN-PROTEIN LIGASE MARCH5"/>
    <property type="match status" value="1"/>
</dbReference>
<protein>
    <submittedName>
        <fullName evidence="12">Uncharacterized protein</fullName>
    </submittedName>
</protein>
<keyword evidence="2" id="KW-0812">Transmembrane</keyword>
<dbReference type="PROSITE" id="PS50089">
    <property type="entry name" value="ZF_RING_2"/>
    <property type="match status" value="1"/>
</dbReference>
<evidence type="ECO:0000256" key="6">
    <source>
        <dbReference type="ARBA" id="ARBA00022989"/>
    </source>
</evidence>
<dbReference type="GO" id="GO:0008270">
    <property type="term" value="F:zinc ion binding"/>
    <property type="evidence" value="ECO:0007669"/>
    <property type="project" value="UniProtKB-KW"/>
</dbReference>
<evidence type="ECO:0000256" key="7">
    <source>
        <dbReference type="ARBA" id="ARBA00023136"/>
    </source>
</evidence>
<feature type="region of interest" description="Disordered" evidence="9">
    <location>
        <begin position="275"/>
        <end position="295"/>
    </location>
</feature>
<dbReference type="GO" id="GO:0016020">
    <property type="term" value="C:membrane"/>
    <property type="evidence" value="ECO:0007669"/>
    <property type="project" value="UniProtKB-SubCell"/>
</dbReference>
<accession>A0A0D7A3F5</accession>
<dbReference type="InterPro" id="IPR011016">
    <property type="entry name" value="Znf_RING-CH"/>
</dbReference>
<dbReference type="SUPFAM" id="SSF57850">
    <property type="entry name" value="RING/U-box"/>
    <property type="match status" value="1"/>
</dbReference>
<dbReference type="Proteomes" id="UP000054144">
    <property type="component" value="Unassembled WGS sequence"/>
</dbReference>
<evidence type="ECO:0000256" key="9">
    <source>
        <dbReference type="SAM" id="MobiDB-lite"/>
    </source>
</evidence>
<sequence>MSQAPTIDDLRVKSCYICLEEERHDGQLDIRFECVYLLDLDCLIKWINSSDRSARNTRKCPQCGFKYRLISDNPHPHILRVLDAVHVLVANSSRAFVLGISTGAIALMLRGLHELARAYGEHAMRCFIGPDLFEALAGSDRNQWPVVAQITLPLTSFILLGPRHLSTDALLCIFASWTTLPWAPRGSKGSSLIASKLPFFATPQIRHAWPPTPMLFALAVPLIRLAYARAFSHLSEHLLGLQPVIDTDDRRRNDFLWNLNRGMIHIRMQVNNADADDDEAPAAGDGNDNDNGEERPQRLLLGGISSLTAFVLPTLVSSGGEVLRRLAKKSSALRAFLGIREGQVGIKSLKDSRTEHPLRELFVVSKLWTESDPVWWRNSIALGILVVARDVFQLIRQYLRKRELDSLSVVNQDFADVDPSTLDLVQSES</sequence>
<dbReference type="InterPro" id="IPR013083">
    <property type="entry name" value="Znf_RING/FYVE/PHD"/>
</dbReference>
<keyword evidence="13" id="KW-1185">Reference proteome</keyword>
<reference evidence="12 13" key="1">
    <citation type="journal article" date="2015" name="Fungal Genet. Biol.">
        <title>Evolution of novel wood decay mechanisms in Agaricales revealed by the genome sequences of Fistulina hepatica and Cylindrobasidium torrendii.</title>
        <authorList>
            <person name="Floudas D."/>
            <person name="Held B.W."/>
            <person name="Riley R."/>
            <person name="Nagy L.G."/>
            <person name="Koehler G."/>
            <person name="Ransdell A.S."/>
            <person name="Younus H."/>
            <person name="Chow J."/>
            <person name="Chiniquy J."/>
            <person name="Lipzen A."/>
            <person name="Tritt A."/>
            <person name="Sun H."/>
            <person name="Haridas S."/>
            <person name="LaButti K."/>
            <person name="Ohm R.A."/>
            <person name="Kues U."/>
            <person name="Blanchette R.A."/>
            <person name="Grigoriev I.V."/>
            <person name="Minto R.E."/>
            <person name="Hibbett D.S."/>
        </authorList>
    </citation>
    <scope>NUCLEOTIDE SEQUENCE [LARGE SCALE GENOMIC DNA]</scope>
    <source>
        <strain evidence="12 13">ATCC 64428</strain>
    </source>
</reference>
<keyword evidence="5" id="KW-0862">Zinc</keyword>
<feature type="domain" description="RING-type" evidence="10">
    <location>
        <begin position="15"/>
        <end position="63"/>
    </location>
</feature>
<evidence type="ECO:0000256" key="2">
    <source>
        <dbReference type="ARBA" id="ARBA00022692"/>
    </source>
</evidence>
<evidence type="ECO:0000313" key="13">
    <source>
        <dbReference type="Proteomes" id="UP000054144"/>
    </source>
</evidence>
<evidence type="ECO:0000259" key="11">
    <source>
        <dbReference type="PROSITE" id="PS51292"/>
    </source>
</evidence>
<keyword evidence="3" id="KW-0479">Metal-binding</keyword>
<evidence type="ECO:0000256" key="8">
    <source>
        <dbReference type="PROSITE-ProRule" id="PRU00175"/>
    </source>
</evidence>
<feature type="domain" description="RING-CH-type" evidence="11">
    <location>
        <begin position="7"/>
        <end position="70"/>
    </location>
</feature>
<dbReference type="PROSITE" id="PS51292">
    <property type="entry name" value="ZF_RING_CH"/>
    <property type="match status" value="1"/>
</dbReference>
<dbReference type="OrthoDB" id="5817083at2759"/>
<keyword evidence="6" id="KW-1133">Transmembrane helix</keyword>
<keyword evidence="4 8" id="KW-0863">Zinc-finger</keyword>
<dbReference type="Gene3D" id="3.30.40.10">
    <property type="entry name" value="Zinc/RING finger domain, C3HC4 (zinc finger)"/>
    <property type="match status" value="1"/>
</dbReference>
<name>A0A0D7A3F5_9AGAR</name>
<evidence type="ECO:0000256" key="3">
    <source>
        <dbReference type="ARBA" id="ARBA00022723"/>
    </source>
</evidence>
<evidence type="ECO:0000259" key="10">
    <source>
        <dbReference type="PROSITE" id="PS50089"/>
    </source>
</evidence>
<organism evidence="12 13">
    <name type="scientific">Fistulina hepatica ATCC 64428</name>
    <dbReference type="NCBI Taxonomy" id="1128425"/>
    <lineage>
        <taxon>Eukaryota</taxon>
        <taxon>Fungi</taxon>
        <taxon>Dikarya</taxon>
        <taxon>Basidiomycota</taxon>
        <taxon>Agaricomycotina</taxon>
        <taxon>Agaricomycetes</taxon>
        <taxon>Agaricomycetidae</taxon>
        <taxon>Agaricales</taxon>
        <taxon>Fistulinaceae</taxon>
        <taxon>Fistulina</taxon>
    </lineage>
</organism>
<gene>
    <name evidence="12" type="ORF">FISHEDRAFT_61578</name>
</gene>